<keyword evidence="1" id="KW-0812">Transmembrane</keyword>
<dbReference type="RefSeq" id="WP_214563338.1">
    <property type="nucleotide sequence ID" value="NZ_JAHEWX010000016.1"/>
</dbReference>
<reference evidence="2" key="1">
    <citation type="submission" date="2021-05" db="EMBL/GenBank/DDBJ databases">
        <title>Whole genome sequence of Curtobacterium flaccumfaciens pv. flaccumfaciens strain CFBP 3417.</title>
        <authorList>
            <person name="Osdaghi E."/>
            <person name="Taghouti G."/>
            <person name="Portier P."/>
            <person name="Fazliarab A."/>
            <person name="Taghavi S.M."/>
            <person name="Briand M."/>
            <person name="Le-Saux M."/>
            <person name="Jacques M.-A."/>
        </authorList>
    </citation>
    <scope>NUCLEOTIDE SEQUENCE</scope>
    <source>
        <strain evidence="2">CFBP 3417</strain>
    </source>
</reference>
<sequence>MQHPYVHELDVSPDGCDRVQRPQLTSVVRVDCDGLVKGDVGMLRGSPPVLGHGVIIRGSSDIDVAFSGLEQRVRRLCRTPALSSEPMEIGLSIAALVVAVVSALVAIWQGVMARDQLKSAKDTEGRTERALEEIRTLSRQSDQTLTDLKRDINDRITKILDQRIANDQQGQEMGARFMEEMFKGLGQQPPKE</sequence>
<dbReference type="GeneID" id="99622628"/>
<accession>A0A9Q2W519</accession>
<dbReference type="AlphaFoldDB" id="A0A9Q2W519"/>
<feature type="transmembrane region" description="Helical" evidence="1">
    <location>
        <begin position="89"/>
        <end position="111"/>
    </location>
</feature>
<proteinExistence type="predicted"/>
<comment type="caution">
    <text evidence="2">The sequence shown here is derived from an EMBL/GenBank/DDBJ whole genome shotgun (WGS) entry which is preliminary data.</text>
</comment>
<protein>
    <submittedName>
        <fullName evidence="2">Uncharacterized protein</fullName>
    </submittedName>
</protein>
<name>A0A9Q2W519_9MICO</name>
<keyword evidence="1" id="KW-0472">Membrane</keyword>
<evidence type="ECO:0000313" key="3">
    <source>
        <dbReference type="Proteomes" id="UP000709437"/>
    </source>
</evidence>
<keyword evidence="1" id="KW-1133">Transmembrane helix</keyword>
<dbReference type="EMBL" id="JAHEWX010000016">
    <property type="protein sequence ID" value="MBT1542607.1"/>
    <property type="molecule type" value="Genomic_DNA"/>
</dbReference>
<evidence type="ECO:0000313" key="2">
    <source>
        <dbReference type="EMBL" id="MBT1542607.1"/>
    </source>
</evidence>
<dbReference type="Proteomes" id="UP000709437">
    <property type="component" value="Unassembled WGS sequence"/>
</dbReference>
<evidence type="ECO:0000256" key="1">
    <source>
        <dbReference type="SAM" id="Phobius"/>
    </source>
</evidence>
<gene>
    <name evidence="2" type="ORF">KK103_12615</name>
</gene>
<organism evidence="2 3">
    <name type="scientific">Curtobacterium flaccumfaciens pv. flaccumfaciens</name>
    <dbReference type="NCBI Taxonomy" id="138532"/>
    <lineage>
        <taxon>Bacteria</taxon>
        <taxon>Bacillati</taxon>
        <taxon>Actinomycetota</taxon>
        <taxon>Actinomycetes</taxon>
        <taxon>Micrococcales</taxon>
        <taxon>Microbacteriaceae</taxon>
        <taxon>Curtobacterium</taxon>
    </lineage>
</organism>